<dbReference type="SFLD" id="SFLDS00005">
    <property type="entry name" value="Isoprenoid_Synthase_Type_I"/>
    <property type="match status" value="1"/>
</dbReference>
<sequence>MMELYNKVCQECSKHITNRYSTSFSMGIRVFDKRFRPPIYAVYGFVRFADEIVDTFHDFPKKALLDRFREDTYRAIEERISLNPVLHAFQETVHQYQIERELIDAFLDSMEMDLHFDRYHDSLYKKYIYGSAEVVGLMCLRVFVEGDDEQYERLKAPACSLGSAFQKINFLRDMKSDFDERGRVYFPGVDYTRFCQQDKLEIEADIKKDFDDAYKGIVQLPEGARFGVYLAYIYYTNLFKKIRSAPADRVTQERIRVPNRRKAVLLFSSALRNSLNLL</sequence>
<dbReference type="SUPFAM" id="SSF48576">
    <property type="entry name" value="Terpenoid synthases"/>
    <property type="match status" value="1"/>
</dbReference>
<dbReference type="InterPro" id="IPR019845">
    <property type="entry name" value="Squalene/phytoene_synthase_CS"/>
</dbReference>
<dbReference type="PANTHER" id="PTHR31480">
    <property type="entry name" value="BIFUNCTIONAL LYCOPENE CYCLASE/PHYTOENE SYNTHASE"/>
    <property type="match status" value="1"/>
</dbReference>
<organism evidence="2 3">
    <name type="scientific">Phaeodactylibacter xiamenensis</name>
    <dbReference type="NCBI Taxonomy" id="1524460"/>
    <lineage>
        <taxon>Bacteria</taxon>
        <taxon>Pseudomonadati</taxon>
        <taxon>Bacteroidota</taxon>
        <taxon>Saprospiria</taxon>
        <taxon>Saprospirales</taxon>
        <taxon>Haliscomenobacteraceae</taxon>
        <taxon>Phaeodactylibacter</taxon>
    </lineage>
</organism>
<dbReference type="EMBL" id="JPOS01000034">
    <property type="protein sequence ID" value="KGE87700.1"/>
    <property type="molecule type" value="Genomic_DNA"/>
</dbReference>
<evidence type="ECO:0000313" key="3">
    <source>
        <dbReference type="Proteomes" id="UP000029736"/>
    </source>
</evidence>
<dbReference type="RefSeq" id="WP_044221590.1">
    <property type="nucleotide sequence ID" value="NZ_JBKAGJ010000029.1"/>
</dbReference>
<dbReference type="STRING" id="1524460.IX84_14325"/>
<dbReference type="SFLD" id="SFLDG01212">
    <property type="entry name" value="Phytoene_synthase_like"/>
    <property type="match status" value="1"/>
</dbReference>
<evidence type="ECO:0000256" key="1">
    <source>
        <dbReference type="ARBA" id="ARBA00022679"/>
    </source>
</evidence>
<accession>A0A098S6E3</accession>
<evidence type="ECO:0000313" key="2">
    <source>
        <dbReference type="EMBL" id="KGE87700.1"/>
    </source>
</evidence>
<dbReference type="PROSITE" id="PS01045">
    <property type="entry name" value="SQUALEN_PHYTOEN_SYN_2"/>
    <property type="match status" value="1"/>
</dbReference>
<name>A0A098S6E3_9BACT</name>
<dbReference type="InterPro" id="IPR008949">
    <property type="entry name" value="Isoprenoid_synthase_dom_sf"/>
</dbReference>
<keyword evidence="3" id="KW-1185">Reference proteome</keyword>
<dbReference type="SFLD" id="SFLDG01018">
    <property type="entry name" value="Squalene/Phytoene_Synthase_Lik"/>
    <property type="match status" value="1"/>
</dbReference>
<gene>
    <name evidence="2" type="ORF">IX84_14325</name>
</gene>
<dbReference type="Proteomes" id="UP000029736">
    <property type="component" value="Unassembled WGS sequence"/>
</dbReference>
<dbReference type="OrthoDB" id="9787280at2"/>
<keyword evidence="1" id="KW-0808">Transferase</keyword>
<protein>
    <submittedName>
        <fullName evidence="2">Phytoene synthase</fullName>
    </submittedName>
</protein>
<comment type="caution">
    <text evidence="2">The sequence shown here is derived from an EMBL/GenBank/DDBJ whole genome shotgun (WGS) entry which is preliminary data.</text>
</comment>
<dbReference type="AlphaFoldDB" id="A0A098S6E3"/>
<dbReference type="CDD" id="cd00683">
    <property type="entry name" value="Trans_IPPS_HH"/>
    <property type="match status" value="1"/>
</dbReference>
<dbReference type="GO" id="GO:0051996">
    <property type="term" value="F:squalene synthase [NAD(P)H] activity"/>
    <property type="evidence" value="ECO:0007669"/>
    <property type="project" value="InterPro"/>
</dbReference>
<dbReference type="InterPro" id="IPR002060">
    <property type="entry name" value="Squ/phyt_synthse"/>
</dbReference>
<dbReference type="GO" id="GO:0016117">
    <property type="term" value="P:carotenoid biosynthetic process"/>
    <property type="evidence" value="ECO:0007669"/>
    <property type="project" value="UniProtKB-ARBA"/>
</dbReference>
<dbReference type="Pfam" id="PF00494">
    <property type="entry name" value="SQS_PSY"/>
    <property type="match status" value="1"/>
</dbReference>
<dbReference type="InterPro" id="IPR044843">
    <property type="entry name" value="Trans_IPPS_bact-type"/>
</dbReference>
<dbReference type="InterPro" id="IPR033904">
    <property type="entry name" value="Trans_IPPS_HH"/>
</dbReference>
<proteinExistence type="predicted"/>
<reference evidence="2 3" key="1">
    <citation type="journal article" date="2014" name="Int. J. Syst. Evol. Microbiol.">
        <title>Phaeodactylibacter xiamenensis gen. nov., sp. nov., a member of the family Saprospiraceae isolated from the marine alga Phaeodactylum tricornutum.</title>
        <authorList>
            <person name="Chen Z.Jr."/>
            <person name="Lei X."/>
            <person name="Lai Q."/>
            <person name="Li Y."/>
            <person name="Zhang B."/>
            <person name="Zhang J."/>
            <person name="Zhang H."/>
            <person name="Yang L."/>
            <person name="Zheng W."/>
            <person name="Tian Y."/>
            <person name="Yu Z."/>
            <person name="Xu H.Jr."/>
            <person name="Zheng T."/>
        </authorList>
    </citation>
    <scope>NUCLEOTIDE SEQUENCE [LARGE SCALE GENOMIC DNA]</scope>
    <source>
        <strain evidence="2 3">KD52</strain>
    </source>
</reference>
<dbReference type="GO" id="GO:0004311">
    <property type="term" value="F:geranylgeranyl diphosphate synthase activity"/>
    <property type="evidence" value="ECO:0007669"/>
    <property type="project" value="InterPro"/>
</dbReference>
<dbReference type="Gene3D" id="1.10.600.10">
    <property type="entry name" value="Farnesyl Diphosphate Synthase"/>
    <property type="match status" value="1"/>
</dbReference>